<feature type="region of interest" description="Disordered" evidence="10">
    <location>
        <begin position="46"/>
        <end position="76"/>
    </location>
</feature>
<dbReference type="InterPro" id="IPR003369">
    <property type="entry name" value="TatA/B/E"/>
</dbReference>
<feature type="compositionally biased region" description="Low complexity" evidence="10">
    <location>
        <begin position="52"/>
        <end position="69"/>
    </location>
</feature>
<sequence length="136" mass="13661">MPNLGTTEIIIIALVVLVLFGSRKLPDAARSFGRSLRIFKAETKGLREDDSSFPSSDAASSAPATLPAPVVNPAPAARPVPVVNPAPVARPVPAVPLPIENRAVPATSVNGTVPAVPAVPADTAGTASTSPAVNSA</sequence>
<keyword evidence="12" id="KW-1185">Reference proteome</keyword>
<dbReference type="HAMAP" id="MF_00236">
    <property type="entry name" value="TatA_E"/>
    <property type="match status" value="1"/>
</dbReference>
<dbReference type="Proteomes" id="UP000179627">
    <property type="component" value="Unassembled WGS sequence"/>
</dbReference>
<keyword evidence="5 9" id="KW-0653">Protein transport</keyword>
<keyword evidence="6 9" id="KW-1133">Transmembrane helix</keyword>
<evidence type="ECO:0000256" key="10">
    <source>
        <dbReference type="SAM" id="MobiDB-lite"/>
    </source>
</evidence>
<accession>A0A1S1Q8L8</accession>
<reference evidence="12" key="1">
    <citation type="submission" date="2016-07" db="EMBL/GenBank/DDBJ databases">
        <title>Sequence Frankia sp. strain CcI1.17.</title>
        <authorList>
            <person name="Ghodhbane-Gtari F."/>
            <person name="Swanson E."/>
            <person name="Gueddou A."/>
            <person name="Morris K."/>
            <person name="Hezbri K."/>
            <person name="Ktari A."/>
            <person name="Nouioui I."/>
            <person name="Abebe-Akele F."/>
            <person name="Simpson S."/>
            <person name="Thomas K."/>
            <person name="Gtari M."/>
            <person name="Tisa L.S."/>
            <person name="Hurst S."/>
        </authorList>
    </citation>
    <scope>NUCLEOTIDE SEQUENCE [LARGE SCALE GENOMIC DNA]</scope>
    <source>
        <strain evidence="12">Cc1.17</strain>
    </source>
</reference>
<dbReference type="EMBL" id="MBLM01000158">
    <property type="protein sequence ID" value="OHV29841.1"/>
    <property type="molecule type" value="Genomic_DNA"/>
</dbReference>
<organism evidence="11 12">
    <name type="scientific">Parafrankia colletiae</name>
    <dbReference type="NCBI Taxonomy" id="573497"/>
    <lineage>
        <taxon>Bacteria</taxon>
        <taxon>Bacillati</taxon>
        <taxon>Actinomycetota</taxon>
        <taxon>Actinomycetes</taxon>
        <taxon>Frankiales</taxon>
        <taxon>Frankiaceae</taxon>
        <taxon>Parafrankia</taxon>
    </lineage>
</organism>
<dbReference type="PANTHER" id="PTHR42982:SF8">
    <property type="entry name" value="SEC-INDEPENDENT PROTEIN TRANSLOCASE PROTEIN TATA"/>
    <property type="match status" value="1"/>
</dbReference>
<dbReference type="Gene3D" id="1.20.5.3310">
    <property type="match status" value="1"/>
</dbReference>
<keyword evidence="4 9" id="KW-0812">Transmembrane</keyword>
<evidence type="ECO:0000256" key="8">
    <source>
        <dbReference type="ARBA" id="ARBA00023136"/>
    </source>
</evidence>
<comment type="similarity">
    <text evidence="9">Belongs to the TatA/E family.</text>
</comment>
<dbReference type="Pfam" id="PF02416">
    <property type="entry name" value="TatA_B_E"/>
    <property type="match status" value="1"/>
</dbReference>
<comment type="subcellular location">
    <subcellularLocation>
        <location evidence="1 9">Cell membrane</location>
        <topology evidence="1 9">Single-pass membrane protein</topology>
    </subcellularLocation>
</comment>
<keyword evidence="7 9" id="KW-0811">Translocation</keyword>
<evidence type="ECO:0000313" key="11">
    <source>
        <dbReference type="EMBL" id="OHV29841.1"/>
    </source>
</evidence>
<dbReference type="GO" id="GO:0008320">
    <property type="term" value="F:protein transmembrane transporter activity"/>
    <property type="evidence" value="ECO:0007669"/>
    <property type="project" value="UniProtKB-UniRule"/>
</dbReference>
<evidence type="ECO:0000256" key="1">
    <source>
        <dbReference type="ARBA" id="ARBA00004162"/>
    </source>
</evidence>
<evidence type="ECO:0000256" key="5">
    <source>
        <dbReference type="ARBA" id="ARBA00022927"/>
    </source>
</evidence>
<proteinExistence type="inferred from homology"/>
<evidence type="ECO:0000256" key="2">
    <source>
        <dbReference type="ARBA" id="ARBA00022448"/>
    </source>
</evidence>
<keyword evidence="3 9" id="KW-1003">Cell membrane</keyword>
<dbReference type="NCBIfam" id="TIGR01411">
    <property type="entry name" value="tatAE"/>
    <property type="match status" value="1"/>
</dbReference>
<comment type="function">
    <text evidence="9">Part of the twin-arginine translocation (Tat) system that transports large folded proteins containing a characteristic twin-arginine motif in their signal peptide across membranes. TatA could form the protein-conducting channel of the Tat system.</text>
</comment>
<feature type="transmembrane region" description="Helical" evidence="9">
    <location>
        <begin position="6"/>
        <end position="22"/>
    </location>
</feature>
<comment type="subunit">
    <text evidence="9">The Tat system comprises two distinct complexes: a TatABC complex, containing multiple copies of TatA, TatB and TatC subunits, and a separate TatA complex, containing only TatA subunits. Substrates initially bind to the TatABC complex, which probably triggers association of the separate TatA complex to form the active translocon.</text>
</comment>
<dbReference type="GO" id="GO:0033281">
    <property type="term" value="C:TAT protein transport complex"/>
    <property type="evidence" value="ECO:0007669"/>
    <property type="project" value="UniProtKB-UniRule"/>
</dbReference>
<protein>
    <recommendedName>
        <fullName evidence="9">Sec-independent protein translocase protein TatA</fullName>
    </recommendedName>
</protein>
<keyword evidence="8 9" id="KW-0472">Membrane</keyword>
<gene>
    <name evidence="9" type="primary">tatA</name>
    <name evidence="11" type="ORF">CC117_28410</name>
</gene>
<evidence type="ECO:0000256" key="4">
    <source>
        <dbReference type="ARBA" id="ARBA00022692"/>
    </source>
</evidence>
<dbReference type="GO" id="GO:0043953">
    <property type="term" value="P:protein transport by the Tat complex"/>
    <property type="evidence" value="ECO:0007669"/>
    <property type="project" value="UniProtKB-UniRule"/>
</dbReference>
<comment type="caution">
    <text evidence="11">The sequence shown here is derived from an EMBL/GenBank/DDBJ whole genome shotgun (WGS) entry which is preliminary data.</text>
</comment>
<name>A0A1S1Q8L8_9ACTN</name>
<evidence type="ECO:0000313" key="12">
    <source>
        <dbReference type="Proteomes" id="UP000179627"/>
    </source>
</evidence>
<dbReference type="RefSeq" id="WP_071090097.1">
    <property type="nucleotide sequence ID" value="NZ_MBLM01000158.1"/>
</dbReference>
<evidence type="ECO:0000256" key="9">
    <source>
        <dbReference type="HAMAP-Rule" id="MF_00236"/>
    </source>
</evidence>
<keyword evidence="2 9" id="KW-0813">Transport</keyword>
<dbReference type="NCBIfam" id="NF001854">
    <property type="entry name" value="PRK00575.1"/>
    <property type="match status" value="1"/>
</dbReference>
<evidence type="ECO:0000256" key="6">
    <source>
        <dbReference type="ARBA" id="ARBA00022989"/>
    </source>
</evidence>
<dbReference type="PANTHER" id="PTHR42982">
    <property type="entry name" value="SEC-INDEPENDENT PROTEIN TRANSLOCASE PROTEIN TATA"/>
    <property type="match status" value="1"/>
</dbReference>
<evidence type="ECO:0000256" key="7">
    <source>
        <dbReference type="ARBA" id="ARBA00023010"/>
    </source>
</evidence>
<dbReference type="InterPro" id="IPR006312">
    <property type="entry name" value="TatA/E"/>
</dbReference>
<dbReference type="AlphaFoldDB" id="A0A1S1Q8L8"/>
<evidence type="ECO:0000256" key="3">
    <source>
        <dbReference type="ARBA" id="ARBA00022475"/>
    </source>
</evidence>